<evidence type="ECO:0008006" key="2">
    <source>
        <dbReference type="Google" id="ProtNLM"/>
    </source>
</evidence>
<dbReference type="AlphaFoldDB" id="A0A381PHK4"/>
<accession>A0A381PHK4</accession>
<gene>
    <name evidence="1" type="ORF">METZ01_LOCUS19316</name>
</gene>
<organism evidence="1">
    <name type="scientific">marine metagenome</name>
    <dbReference type="NCBI Taxonomy" id="408172"/>
    <lineage>
        <taxon>unclassified sequences</taxon>
        <taxon>metagenomes</taxon>
        <taxon>ecological metagenomes</taxon>
    </lineage>
</organism>
<sequence length="230" mass="26726">MVGYRPPDTFLQELERIRAGRNTLPALLNEFEKDPTRFRTLFTLANKYEKKGDILSAKLMVDAILEAGTDSAGTAEFYSILYNAREARDPQPLVQYADAHPDGERVVKSLREAMYILRREKKEPELEASLYIRLINLSDKPSPNECNSFAWRMSQLEIQLEMALDKVTWAVANAPDENQKYMFIDTKAEVLWKMGRVDEAISEIQKCRQGKPEDDYYRKQEEKFRQSMNT</sequence>
<reference evidence="1" key="1">
    <citation type="submission" date="2018-05" db="EMBL/GenBank/DDBJ databases">
        <authorList>
            <person name="Lanie J.A."/>
            <person name="Ng W.-L."/>
            <person name="Kazmierczak K.M."/>
            <person name="Andrzejewski T.M."/>
            <person name="Davidsen T.M."/>
            <person name="Wayne K.J."/>
            <person name="Tettelin H."/>
            <person name="Glass J.I."/>
            <person name="Rusch D."/>
            <person name="Podicherti R."/>
            <person name="Tsui H.-C.T."/>
            <person name="Winkler M.E."/>
        </authorList>
    </citation>
    <scope>NUCLEOTIDE SEQUENCE</scope>
</reference>
<proteinExistence type="predicted"/>
<protein>
    <recommendedName>
        <fullName evidence="2">Tetratricopeptide repeat-like domain-containing protein</fullName>
    </recommendedName>
</protein>
<name>A0A381PHK4_9ZZZZ</name>
<dbReference type="InterPro" id="IPR011990">
    <property type="entry name" value="TPR-like_helical_dom_sf"/>
</dbReference>
<dbReference type="EMBL" id="UINC01000984">
    <property type="protein sequence ID" value="SUZ66462.1"/>
    <property type="molecule type" value="Genomic_DNA"/>
</dbReference>
<dbReference type="SUPFAM" id="SSF48452">
    <property type="entry name" value="TPR-like"/>
    <property type="match status" value="1"/>
</dbReference>
<dbReference type="Gene3D" id="1.25.40.10">
    <property type="entry name" value="Tetratricopeptide repeat domain"/>
    <property type="match status" value="1"/>
</dbReference>
<evidence type="ECO:0000313" key="1">
    <source>
        <dbReference type="EMBL" id="SUZ66462.1"/>
    </source>
</evidence>